<name>A0A3B1BYA7_9ZZZZ</name>
<evidence type="ECO:0000313" key="7">
    <source>
        <dbReference type="EMBL" id="VAX23306.1"/>
    </source>
</evidence>
<dbReference type="GO" id="GO:0016787">
    <property type="term" value="F:hydrolase activity"/>
    <property type="evidence" value="ECO:0007669"/>
    <property type="project" value="UniProtKB-KW"/>
</dbReference>
<gene>
    <name evidence="7" type="ORF">MNBD_NITROSPINAE02-987</name>
</gene>
<dbReference type="InterPro" id="IPR026015">
    <property type="entry name" value="ATP_synth_OSCP/delta_N_sf"/>
</dbReference>
<dbReference type="PRINTS" id="PR00125">
    <property type="entry name" value="ATPASEDELTA"/>
</dbReference>
<dbReference type="Pfam" id="PF00213">
    <property type="entry name" value="OSCP"/>
    <property type="match status" value="1"/>
</dbReference>
<evidence type="ECO:0000256" key="3">
    <source>
        <dbReference type="ARBA" id="ARBA00022781"/>
    </source>
</evidence>
<keyword evidence="2" id="KW-0813">Transport</keyword>
<dbReference type="Gene3D" id="1.10.520.20">
    <property type="entry name" value="N-terminal domain of the delta subunit of the F1F0-ATP synthase"/>
    <property type="match status" value="1"/>
</dbReference>
<keyword evidence="5" id="KW-0472">Membrane</keyword>
<dbReference type="PANTHER" id="PTHR11910">
    <property type="entry name" value="ATP SYNTHASE DELTA CHAIN"/>
    <property type="match status" value="1"/>
</dbReference>
<evidence type="ECO:0000256" key="1">
    <source>
        <dbReference type="ARBA" id="ARBA00004370"/>
    </source>
</evidence>
<dbReference type="GO" id="GO:0046933">
    <property type="term" value="F:proton-transporting ATP synthase activity, rotational mechanism"/>
    <property type="evidence" value="ECO:0007669"/>
    <property type="project" value="InterPro"/>
</dbReference>
<protein>
    <submittedName>
        <fullName evidence="7">ATP synthase delta chain</fullName>
        <ecNumber evidence="7">3.6.3.14</ecNumber>
    </submittedName>
</protein>
<dbReference type="EC" id="3.6.3.14" evidence="7"/>
<evidence type="ECO:0000256" key="6">
    <source>
        <dbReference type="ARBA" id="ARBA00023310"/>
    </source>
</evidence>
<proteinExistence type="inferred from homology"/>
<accession>A0A3B1BYA7</accession>
<dbReference type="NCBIfam" id="TIGR01145">
    <property type="entry name" value="ATP_synt_delta"/>
    <property type="match status" value="1"/>
</dbReference>
<evidence type="ECO:0000256" key="2">
    <source>
        <dbReference type="ARBA" id="ARBA00022448"/>
    </source>
</evidence>
<dbReference type="SUPFAM" id="SSF47928">
    <property type="entry name" value="N-terminal domain of the delta subunit of the F1F0-ATP synthase"/>
    <property type="match status" value="1"/>
</dbReference>
<keyword evidence="4" id="KW-0406">Ion transport</keyword>
<dbReference type="EMBL" id="UOGE01000084">
    <property type="protein sequence ID" value="VAX23306.1"/>
    <property type="molecule type" value="Genomic_DNA"/>
</dbReference>
<dbReference type="InterPro" id="IPR000711">
    <property type="entry name" value="ATPase_OSCP/dsu"/>
</dbReference>
<reference evidence="7" key="1">
    <citation type="submission" date="2018-06" db="EMBL/GenBank/DDBJ databases">
        <authorList>
            <person name="Zhirakovskaya E."/>
        </authorList>
    </citation>
    <scope>NUCLEOTIDE SEQUENCE</scope>
</reference>
<evidence type="ECO:0000256" key="5">
    <source>
        <dbReference type="ARBA" id="ARBA00023136"/>
    </source>
</evidence>
<keyword evidence="7" id="KW-0378">Hydrolase</keyword>
<comment type="subcellular location">
    <subcellularLocation>
        <location evidence="1">Membrane</location>
    </subcellularLocation>
</comment>
<keyword evidence="6" id="KW-0066">ATP synthesis</keyword>
<dbReference type="HAMAP" id="MF_01416">
    <property type="entry name" value="ATP_synth_delta_bact"/>
    <property type="match status" value="1"/>
</dbReference>
<dbReference type="GO" id="GO:0016020">
    <property type="term" value="C:membrane"/>
    <property type="evidence" value="ECO:0007669"/>
    <property type="project" value="UniProtKB-SubCell"/>
</dbReference>
<evidence type="ECO:0000256" key="4">
    <source>
        <dbReference type="ARBA" id="ARBA00023065"/>
    </source>
</evidence>
<sequence>MKETAVALRYANALANCFDSATLDIVNNELKEIAALIEDNQELRAVLLNPAIPLDVKQKTIREIVKQANYKSETGDALRTILENGRIDITGVIAGEFEKLVFKSLGKVRVKVTSAAELSDEESGSLQGKLKSITGLDPVVDINVDPSIIGGVVAQIGSLVYDGSIKSQLEALRIKT</sequence>
<dbReference type="AlphaFoldDB" id="A0A3B1BYA7"/>
<organism evidence="7">
    <name type="scientific">hydrothermal vent metagenome</name>
    <dbReference type="NCBI Taxonomy" id="652676"/>
    <lineage>
        <taxon>unclassified sequences</taxon>
        <taxon>metagenomes</taxon>
        <taxon>ecological metagenomes</taxon>
    </lineage>
</organism>
<keyword evidence="3" id="KW-0375">Hydrogen ion transport</keyword>